<proteinExistence type="predicted"/>
<comment type="caution">
    <text evidence="1">The sequence shown here is derived from an EMBL/GenBank/DDBJ whole genome shotgun (WGS) entry which is preliminary data.</text>
</comment>
<protein>
    <submittedName>
        <fullName evidence="1">Uncharacterized protein</fullName>
    </submittedName>
</protein>
<evidence type="ECO:0000313" key="2">
    <source>
        <dbReference type="Proteomes" id="UP000024635"/>
    </source>
</evidence>
<keyword evidence="2" id="KW-1185">Reference proteome</keyword>
<dbReference type="Proteomes" id="UP000024635">
    <property type="component" value="Unassembled WGS sequence"/>
</dbReference>
<reference evidence="2" key="1">
    <citation type="journal article" date="2015" name="Nat. Genet.">
        <title>The genome and transcriptome of the zoonotic hookworm Ancylostoma ceylanicum identify infection-specific gene families.</title>
        <authorList>
            <person name="Schwarz E.M."/>
            <person name="Hu Y."/>
            <person name="Antoshechkin I."/>
            <person name="Miller M.M."/>
            <person name="Sternberg P.W."/>
            <person name="Aroian R.V."/>
        </authorList>
    </citation>
    <scope>NUCLEOTIDE SEQUENCE</scope>
    <source>
        <strain evidence="2">HY135</strain>
    </source>
</reference>
<evidence type="ECO:0000313" key="1">
    <source>
        <dbReference type="EMBL" id="EYC03399.1"/>
    </source>
</evidence>
<dbReference type="EMBL" id="JARK01001430">
    <property type="protein sequence ID" value="EYC03399.1"/>
    <property type="molecule type" value="Genomic_DNA"/>
</dbReference>
<accession>A0A016TK65</accession>
<dbReference type="AlphaFoldDB" id="A0A016TK65"/>
<organism evidence="1 2">
    <name type="scientific">Ancylostoma ceylanicum</name>
    <dbReference type="NCBI Taxonomy" id="53326"/>
    <lineage>
        <taxon>Eukaryota</taxon>
        <taxon>Metazoa</taxon>
        <taxon>Ecdysozoa</taxon>
        <taxon>Nematoda</taxon>
        <taxon>Chromadorea</taxon>
        <taxon>Rhabditida</taxon>
        <taxon>Rhabditina</taxon>
        <taxon>Rhabditomorpha</taxon>
        <taxon>Strongyloidea</taxon>
        <taxon>Ancylostomatidae</taxon>
        <taxon>Ancylostomatinae</taxon>
        <taxon>Ancylostoma</taxon>
    </lineage>
</organism>
<gene>
    <name evidence="1" type="primary">Acey_s0094.g2733</name>
    <name evidence="1" type="ORF">Y032_0094g2733</name>
</gene>
<name>A0A016TK65_9BILA</name>
<sequence length="68" mass="7414">MEGTSSVATERHSGKACSLAYIEVADLYVHRKIIPAISDLCRTNASMIGLITKKCSTKSRRNNVDSTL</sequence>